<feature type="transmembrane region" description="Helical" evidence="1">
    <location>
        <begin position="23"/>
        <end position="48"/>
    </location>
</feature>
<protein>
    <submittedName>
        <fullName evidence="2">Uncharacterized protein</fullName>
    </submittedName>
</protein>
<accession>A0A0D2MKJ7</accession>
<evidence type="ECO:0000256" key="1">
    <source>
        <dbReference type="SAM" id="Phobius"/>
    </source>
</evidence>
<gene>
    <name evidence="2" type="ORF">MNEG_4490</name>
</gene>
<name>A0A0D2MKJ7_9CHLO</name>
<keyword evidence="1" id="KW-0812">Transmembrane</keyword>
<dbReference type="AlphaFoldDB" id="A0A0D2MKJ7"/>
<evidence type="ECO:0000313" key="2">
    <source>
        <dbReference type="EMBL" id="KIZ03470.1"/>
    </source>
</evidence>
<dbReference type="EMBL" id="KK100844">
    <property type="protein sequence ID" value="KIZ03470.1"/>
    <property type="molecule type" value="Genomic_DNA"/>
</dbReference>
<organism evidence="2 3">
    <name type="scientific">Monoraphidium neglectum</name>
    <dbReference type="NCBI Taxonomy" id="145388"/>
    <lineage>
        <taxon>Eukaryota</taxon>
        <taxon>Viridiplantae</taxon>
        <taxon>Chlorophyta</taxon>
        <taxon>core chlorophytes</taxon>
        <taxon>Chlorophyceae</taxon>
        <taxon>CS clade</taxon>
        <taxon>Sphaeropleales</taxon>
        <taxon>Selenastraceae</taxon>
        <taxon>Monoraphidium</taxon>
    </lineage>
</organism>
<dbReference type="KEGG" id="mng:MNEG_4490"/>
<evidence type="ECO:0000313" key="3">
    <source>
        <dbReference type="Proteomes" id="UP000054498"/>
    </source>
</evidence>
<dbReference type="GeneID" id="25737367"/>
<sequence length="70" mass="8214">MPSVDERHIPLNVKTYREGFLRLQGWICVSALSFFTGALLVMYELLLINVEDQDFRDMLFDYRVTQPGIM</sequence>
<keyword evidence="1" id="KW-1133">Transmembrane helix</keyword>
<reference evidence="2 3" key="1">
    <citation type="journal article" date="2013" name="BMC Genomics">
        <title>Reconstruction of the lipid metabolism for the microalga Monoraphidium neglectum from its genome sequence reveals characteristics suitable for biofuel production.</title>
        <authorList>
            <person name="Bogen C."/>
            <person name="Al-Dilaimi A."/>
            <person name="Albersmeier A."/>
            <person name="Wichmann J."/>
            <person name="Grundmann M."/>
            <person name="Rupp O."/>
            <person name="Lauersen K.J."/>
            <person name="Blifernez-Klassen O."/>
            <person name="Kalinowski J."/>
            <person name="Goesmann A."/>
            <person name="Mussgnug J.H."/>
            <person name="Kruse O."/>
        </authorList>
    </citation>
    <scope>NUCLEOTIDE SEQUENCE [LARGE SCALE GENOMIC DNA]</scope>
    <source>
        <strain evidence="2 3">SAG 48.87</strain>
    </source>
</reference>
<keyword evidence="3" id="KW-1185">Reference proteome</keyword>
<proteinExistence type="predicted"/>
<keyword evidence="1" id="KW-0472">Membrane</keyword>
<dbReference type="OrthoDB" id="525787at2759"/>
<dbReference type="RefSeq" id="XP_013902489.1">
    <property type="nucleotide sequence ID" value="XM_014047035.1"/>
</dbReference>
<dbReference type="Proteomes" id="UP000054498">
    <property type="component" value="Unassembled WGS sequence"/>
</dbReference>